<evidence type="ECO:0000256" key="3">
    <source>
        <dbReference type="ARBA" id="ARBA00022475"/>
    </source>
</evidence>
<reference evidence="10 11" key="1">
    <citation type="submission" date="2024-02" db="EMBL/GenBank/DDBJ databases">
        <title>A novel Wenzhouxiangellaceae bacterium, isolated from coastal sediments.</title>
        <authorList>
            <person name="Du Z.-J."/>
            <person name="Ye Y.-Q."/>
            <person name="Zhang X.-Y."/>
        </authorList>
    </citation>
    <scope>NUCLEOTIDE SEQUENCE [LARGE SCALE GENOMIC DNA]</scope>
    <source>
        <strain evidence="10 11">CH-27</strain>
    </source>
</reference>
<dbReference type="InterPro" id="IPR007272">
    <property type="entry name" value="Sulf_transp_TsuA/YedE"/>
</dbReference>
<evidence type="ECO:0000256" key="9">
    <source>
        <dbReference type="SAM" id="Phobius"/>
    </source>
</evidence>
<keyword evidence="3" id="KW-1003">Cell membrane</keyword>
<evidence type="ECO:0000256" key="6">
    <source>
        <dbReference type="ARBA" id="ARBA00022989"/>
    </source>
</evidence>
<keyword evidence="5 9" id="KW-0812">Transmembrane</keyword>
<evidence type="ECO:0000256" key="8">
    <source>
        <dbReference type="ARBA" id="ARBA00035655"/>
    </source>
</evidence>
<dbReference type="GO" id="GO:0005886">
    <property type="term" value="C:plasma membrane"/>
    <property type="evidence" value="ECO:0007669"/>
    <property type="project" value="UniProtKB-SubCell"/>
</dbReference>
<feature type="transmembrane region" description="Helical" evidence="9">
    <location>
        <begin position="118"/>
        <end position="135"/>
    </location>
</feature>
<evidence type="ECO:0000256" key="7">
    <source>
        <dbReference type="ARBA" id="ARBA00023136"/>
    </source>
</evidence>
<dbReference type="PANTHER" id="PTHR30574:SF1">
    <property type="entry name" value="SULPHUR TRANSPORT DOMAIN-CONTAINING PROTEIN"/>
    <property type="match status" value="1"/>
</dbReference>
<dbReference type="Proteomes" id="UP001359886">
    <property type="component" value="Unassembled WGS sequence"/>
</dbReference>
<dbReference type="Pfam" id="PF04143">
    <property type="entry name" value="Sulf_transp"/>
    <property type="match status" value="1"/>
</dbReference>
<gene>
    <name evidence="10" type="ORF">V3330_18140</name>
</gene>
<dbReference type="AlphaFoldDB" id="A0AAW9RN94"/>
<comment type="subcellular location">
    <subcellularLocation>
        <location evidence="1">Cell inner membrane</location>
        <topology evidence="1">Multi-pass membrane protein</topology>
    </subcellularLocation>
</comment>
<dbReference type="PANTHER" id="PTHR30574">
    <property type="entry name" value="INNER MEMBRANE PROTEIN YEDE"/>
    <property type="match status" value="1"/>
</dbReference>
<keyword evidence="2" id="KW-0813">Transport</keyword>
<keyword evidence="6 9" id="KW-1133">Transmembrane helix</keyword>
<keyword evidence="4" id="KW-0997">Cell inner membrane</keyword>
<organism evidence="10 11">
    <name type="scientific">Elongatibacter sediminis</name>
    <dbReference type="NCBI Taxonomy" id="3119006"/>
    <lineage>
        <taxon>Bacteria</taxon>
        <taxon>Pseudomonadati</taxon>
        <taxon>Pseudomonadota</taxon>
        <taxon>Gammaproteobacteria</taxon>
        <taxon>Chromatiales</taxon>
        <taxon>Wenzhouxiangellaceae</taxon>
        <taxon>Elongatibacter</taxon>
    </lineage>
</organism>
<evidence type="ECO:0000256" key="2">
    <source>
        <dbReference type="ARBA" id="ARBA00022448"/>
    </source>
</evidence>
<dbReference type="RefSeq" id="WP_354696875.1">
    <property type="nucleotide sequence ID" value="NZ_JAZHOG010000015.1"/>
</dbReference>
<sequence length="141" mass="14425">MIEFTPWSALAGGSLIGIATAILLLSQQRIAGVSGIAAGLLEPTERKQGWRWMFVAGLVLGTVLFQLLGGDTSQIRIDADSTVLVIGGVLVGFGTRLGGGCTSGHGVCGISRGSARSIVATIIFMVTAAIVVYLSRHVAGA</sequence>
<keyword evidence="7 9" id="KW-0472">Membrane</keyword>
<feature type="transmembrane region" description="Helical" evidence="9">
    <location>
        <begin position="50"/>
        <end position="69"/>
    </location>
</feature>
<keyword evidence="11" id="KW-1185">Reference proteome</keyword>
<evidence type="ECO:0000256" key="5">
    <source>
        <dbReference type="ARBA" id="ARBA00022692"/>
    </source>
</evidence>
<feature type="transmembrane region" description="Helical" evidence="9">
    <location>
        <begin position="81"/>
        <end position="98"/>
    </location>
</feature>
<evidence type="ECO:0000256" key="4">
    <source>
        <dbReference type="ARBA" id="ARBA00022519"/>
    </source>
</evidence>
<comment type="caution">
    <text evidence="10">The sequence shown here is derived from an EMBL/GenBank/DDBJ whole genome shotgun (WGS) entry which is preliminary data.</text>
</comment>
<feature type="transmembrane region" description="Helical" evidence="9">
    <location>
        <begin position="6"/>
        <end position="25"/>
    </location>
</feature>
<proteinExistence type="inferred from homology"/>
<evidence type="ECO:0000313" key="10">
    <source>
        <dbReference type="EMBL" id="MEJ8569553.1"/>
    </source>
</evidence>
<comment type="similarity">
    <text evidence="8">Belongs to the TsuA/YedE (TC 9.B.102) family.</text>
</comment>
<evidence type="ECO:0000313" key="11">
    <source>
        <dbReference type="Proteomes" id="UP001359886"/>
    </source>
</evidence>
<protein>
    <submittedName>
        <fullName evidence="10">YeeE/YedE family protein</fullName>
    </submittedName>
</protein>
<dbReference type="EMBL" id="JAZHOG010000015">
    <property type="protein sequence ID" value="MEJ8569553.1"/>
    <property type="molecule type" value="Genomic_DNA"/>
</dbReference>
<name>A0AAW9RN94_9GAMM</name>
<evidence type="ECO:0000256" key="1">
    <source>
        <dbReference type="ARBA" id="ARBA00004429"/>
    </source>
</evidence>
<accession>A0AAW9RN94</accession>